<dbReference type="InterPro" id="IPR003660">
    <property type="entry name" value="HAMP_dom"/>
</dbReference>
<evidence type="ECO:0000256" key="11">
    <source>
        <dbReference type="ARBA" id="ARBA00023012"/>
    </source>
</evidence>
<comment type="catalytic activity">
    <reaction evidence="1">
        <text>ATP + protein L-histidine = ADP + protein N-phospho-L-histidine.</text>
        <dbReference type="EC" id="2.7.13.3"/>
    </reaction>
</comment>
<dbReference type="RefSeq" id="WP_091571069.1">
    <property type="nucleotide sequence ID" value="NZ_FNHP01000008.1"/>
</dbReference>
<dbReference type="InterPro" id="IPR036097">
    <property type="entry name" value="HisK_dim/P_sf"/>
</dbReference>
<evidence type="ECO:0000256" key="7">
    <source>
        <dbReference type="ARBA" id="ARBA00022741"/>
    </source>
</evidence>
<proteinExistence type="predicted"/>
<evidence type="ECO:0000256" key="3">
    <source>
        <dbReference type="ARBA" id="ARBA00012438"/>
    </source>
</evidence>
<feature type="domain" description="HAMP" evidence="15">
    <location>
        <begin position="196"/>
        <end position="248"/>
    </location>
</feature>
<dbReference type="Gene3D" id="3.30.565.10">
    <property type="entry name" value="Histidine kinase-like ATPase, C-terminal domain"/>
    <property type="match status" value="1"/>
</dbReference>
<dbReference type="Pfam" id="PF00512">
    <property type="entry name" value="HisKA"/>
    <property type="match status" value="1"/>
</dbReference>
<keyword evidence="6 13" id="KW-0812">Transmembrane</keyword>
<dbReference type="SMART" id="SM00387">
    <property type="entry name" value="HATPase_c"/>
    <property type="match status" value="1"/>
</dbReference>
<dbReference type="PRINTS" id="PR00344">
    <property type="entry name" value="BCTRLSENSOR"/>
</dbReference>
<evidence type="ECO:0000259" key="14">
    <source>
        <dbReference type="PROSITE" id="PS50109"/>
    </source>
</evidence>
<accession>A0A1G9U8D0</accession>
<keyword evidence="9" id="KW-0067">ATP-binding</keyword>
<evidence type="ECO:0000256" key="8">
    <source>
        <dbReference type="ARBA" id="ARBA00022777"/>
    </source>
</evidence>
<dbReference type="SUPFAM" id="SSF47384">
    <property type="entry name" value="Homodimeric domain of signal transducing histidine kinase"/>
    <property type="match status" value="1"/>
</dbReference>
<dbReference type="EC" id="2.7.13.3" evidence="3"/>
<name>A0A1G9U8D0_9BURK</name>
<dbReference type="InterPro" id="IPR050428">
    <property type="entry name" value="TCS_sensor_his_kinase"/>
</dbReference>
<dbReference type="InterPro" id="IPR003661">
    <property type="entry name" value="HisK_dim/P_dom"/>
</dbReference>
<comment type="subcellular location">
    <subcellularLocation>
        <location evidence="2">Membrane</location>
        <topology evidence="2">Multi-pass membrane protein</topology>
    </subcellularLocation>
</comment>
<dbReference type="EMBL" id="FNHP01000008">
    <property type="protein sequence ID" value="SDM56138.1"/>
    <property type="molecule type" value="Genomic_DNA"/>
</dbReference>
<dbReference type="SUPFAM" id="SSF55874">
    <property type="entry name" value="ATPase domain of HSP90 chaperone/DNA topoisomerase II/histidine kinase"/>
    <property type="match status" value="1"/>
</dbReference>
<reference evidence="17" key="1">
    <citation type="submission" date="2016-10" db="EMBL/GenBank/DDBJ databases">
        <authorList>
            <person name="Varghese N."/>
            <person name="Submissions S."/>
        </authorList>
    </citation>
    <scope>NUCLEOTIDE SEQUENCE [LARGE SCALE GENOMIC DNA]</scope>
    <source>
        <strain evidence="17">EPL6</strain>
    </source>
</reference>
<evidence type="ECO:0000256" key="5">
    <source>
        <dbReference type="ARBA" id="ARBA00022679"/>
    </source>
</evidence>
<keyword evidence="8 16" id="KW-0418">Kinase</keyword>
<evidence type="ECO:0000259" key="15">
    <source>
        <dbReference type="PROSITE" id="PS50885"/>
    </source>
</evidence>
<dbReference type="SMART" id="SM00388">
    <property type="entry name" value="HisKA"/>
    <property type="match status" value="1"/>
</dbReference>
<organism evidence="16 17">
    <name type="scientific">Oryzisolibacter propanilivorax</name>
    <dbReference type="NCBI Taxonomy" id="1527607"/>
    <lineage>
        <taxon>Bacteria</taxon>
        <taxon>Pseudomonadati</taxon>
        <taxon>Pseudomonadota</taxon>
        <taxon>Betaproteobacteria</taxon>
        <taxon>Burkholderiales</taxon>
        <taxon>Comamonadaceae</taxon>
        <taxon>Oryzisolibacter</taxon>
    </lineage>
</organism>
<evidence type="ECO:0000256" key="1">
    <source>
        <dbReference type="ARBA" id="ARBA00000085"/>
    </source>
</evidence>
<gene>
    <name evidence="16" type="ORF">SAMN05428957_10828</name>
</gene>
<dbReference type="GO" id="GO:0005524">
    <property type="term" value="F:ATP binding"/>
    <property type="evidence" value="ECO:0007669"/>
    <property type="project" value="UniProtKB-KW"/>
</dbReference>
<dbReference type="InterPro" id="IPR005467">
    <property type="entry name" value="His_kinase_dom"/>
</dbReference>
<evidence type="ECO:0000256" key="4">
    <source>
        <dbReference type="ARBA" id="ARBA00022553"/>
    </source>
</evidence>
<keyword evidence="7" id="KW-0547">Nucleotide-binding</keyword>
<dbReference type="Pfam" id="PF02518">
    <property type="entry name" value="HATPase_c"/>
    <property type="match status" value="1"/>
</dbReference>
<dbReference type="Proteomes" id="UP000198552">
    <property type="component" value="Unassembled WGS sequence"/>
</dbReference>
<dbReference type="PANTHER" id="PTHR45436:SF14">
    <property type="entry name" value="SENSOR PROTEIN QSEC"/>
    <property type="match status" value="1"/>
</dbReference>
<dbReference type="PANTHER" id="PTHR45436">
    <property type="entry name" value="SENSOR HISTIDINE KINASE YKOH"/>
    <property type="match status" value="1"/>
</dbReference>
<dbReference type="PROSITE" id="PS50885">
    <property type="entry name" value="HAMP"/>
    <property type="match status" value="1"/>
</dbReference>
<evidence type="ECO:0000256" key="10">
    <source>
        <dbReference type="ARBA" id="ARBA00022989"/>
    </source>
</evidence>
<evidence type="ECO:0000256" key="9">
    <source>
        <dbReference type="ARBA" id="ARBA00022840"/>
    </source>
</evidence>
<protein>
    <recommendedName>
        <fullName evidence="3">histidine kinase</fullName>
        <ecNumber evidence="3">2.7.13.3</ecNumber>
    </recommendedName>
</protein>
<dbReference type="OrthoDB" id="8583694at2"/>
<sequence>MNPLPSGAPAAGTPPTHSLRRRLVLGLALATCVLWGVVGWWRVGVLQAELEAMLDERLVASAKMVASIVHQFQPAAQPGAGGAPSPDDAAHLDSLIARDGVACEVSLVRSEVEVLPLARTGDAPAHSTLGAPGFGHVTKGGKAWRTYVLQDGELRVATADRLDQRAQLAQSAMRSLVLTFAVALAGVWLLVWWLVGRGLRPLAALGRELRARQPRADTPVQAGRDVRELAPLVASLNALLARARSAIEHERRWTADAAHELRTPLTAIKTQVQVAQMALAAPGRAVLADAALADALRGIAHLHGTLEQLLDLARLESTDPAAGAHTTQGPELLQALELALQQSTQRAQDERGDASPIALRHVPDDPAAWQDVRLAVPPALVTSAAGNLLDNALRHHRGDAPVECTLALLRWPGQPHGAVELRVRDHGPGLSEEECAQATQRFWRKGASSSGGSGLGLTLVQRIAESAGGTLVLEPADPGLCARLRWPVQTGALPPEGAIP</sequence>
<evidence type="ECO:0000256" key="13">
    <source>
        <dbReference type="SAM" id="Phobius"/>
    </source>
</evidence>
<dbReference type="InterPro" id="IPR004358">
    <property type="entry name" value="Sig_transdc_His_kin-like_C"/>
</dbReference>
<dbReference type="Gene3D" id="1.10.287.130">
    <property type="match status" value="1"/>
</dbReference>
<dbReference type="CDD" id="cd00082">
    <property type="entry name" value="HisKA"/>
    <property type="match status" value="1"/>
</dbReference>
<keyword evidence="10 13" id="KW-1133">Transmembrane helix</keyword>
<dbReference type="GO" id="GO:0000155">
    <property type="term" value="F:phosphorelay sensor kinase activity"/>
    <property type="evidence" value="ECO:0007669"/>
    <property type="project" value="InterPro"/>
</dbReference>
<feature type="domain" description="Histidine kinase" evidence="14">
    <location>
        <begin position="256"/>
        <end position="490"/>
    </location>
</feature>
<evidence type="ECO:0000313" key="17">
    <source>
        <dbReference type="Proteomes" id="UP000198552"/>
    </source>
</evidence>
<keyword evidence="4" id="KW-0597">Phosphoprotein</keyword>
<keyword evidence="5" id="KW-0808">Transferase</keyword>
<dbReference type="InterPro" id="IPR036890">
    <property type="entry name" value="HATPase_C_sf"/>
</dbReference>
<evidence type="ECO:0000256" key="12">
    <source>
        <dbReference type="ARBA" id="ARBA00023136"/>
    </source>
</evidence>
<dbReference type="AlphaFoldDB" id="A0A1G9U8D0"/>
<keyword evidence="12 13" id="KW-0472">Membrane</keyword>
<keyword evidence="11" id="KW-0902">Two-component regulatory system</keyword>
<evidence type="ECO:0000256" key="6">
    <source>
        <dbReference type="ARBA" id="ARBA00022692"/>
    </source>
</evidence>
<dbReference type="STRING" id="1527607.SAMN05428957_10828"/>
<evidence type="ECO:0000256" key="2">
    <source>
        <dbReference type="ARBA" id="ARBA00004141"/>
    </source>
</evidence>
<dbReference type="PROSITE" id="PS50109">
    <property type="entry name" value="HIS_KIN"/>
    <property type="match status" value="1"/>
</dbReference>
<dbReference type="GO" id="GO:0005886">
    <property type="term" value="C:plasma membrane"/>
    <property type="evidence" value="ECO:0007669"/>
    <property type="project" value="TreeGrafter"/>
</dbReference>
<evidence type="ECO:0000313" key="16">
    <source>
        <dbReference type="EMBL" id="SDM56138.1"/>
    </source>
</evidence>
<feature type="transmembrane region" description="Helical" evidence="13">
    <location>
        <begin position="175"/>
        <end position="195"/>
    </location>
</feature>
<feature type="transmembrane region" description="Helical" evidence="13">
    <location>
        <begin position="23"/>
        <end position="43"/>
    </location>
</feature>
<dbReference type="InterPro" id="IPR003594">
    <property type="entry name" value="HATPase_dom"/>
</dbReference>
<keyword evidence="17" id="KW-1185">Reference proteome</keyword>